<proteinExistence type="predicted"/>
<gene>
    <name evidence="2" type="ORF">OSH00_01230</name>
</gene>
<organism evidence="2 3">
    <name type="scientific">Acinetobacter nematophilus</name>
    <dbReference type="NCBI Taxonomy" id="2994642"/>
    <lineage>
        <taxon>Bacteria</taxon>
        <taxon>Pseudomonadati</taxon>
        <taxon>Pseudomonadota</taxon>
        <taxon>Gammaproteobacteria</taxon>
        <taxon>Moraxellales</taxon>
        <taxon>Moraxellaceae</taxon>
        <taxon>Acinetobacter</taxon>
    </lineage>
</organism>
<dbReference type="SUPFAM" id="SSF49401">
    <property type="entry name" value="Bacterial adhesins"/>
    <property type="match status" value="1"/>
</dbReference>
<dbReference type="InterPro" id="IPR036937">
    <property type="entry name" value="Adhesion_dom_fimbrial_sf"/>
</dbReference>
<evidence type="ECO:0000313" key="2">
    <source>
        <dbReference type="EMBL" id="MCX5466370.1"/>
    </source>
</evidence>
<keyword evidence="1" id="KW-0732">Signal</keyword>
<dbReference type="InterPro" id="IPR008966">
    <property type="entry name" value="Adhesion_dom_sf"/>
</dbReference>
<sequence length="145" mass="15269">MKKLMISMLCVLILGLVHSHTFAADGTIMVNGTITNSTCIVEVSGVGVSGLKNIVVTLTPVLKSNFQYSNSYTGPAVFSLHLKNNAGTAGCDAVTNKALKGLVLETASATDYDPMNKALLVNKAVGVSLTKPIFIYIRTPLALLL</sequence>
<dbReference type="RefSeq" id="WP_266128911.1">
    <property type="nucleotide sequence ID" value="NZ_JAPKMY010000001.1"/>
</dbReference>
<dbReference type="AlphaFoldDB" id="A0A9X3DQK8"/>
<evidence type="ECO:0000313" key="3">
    <source>
        <dbReference type="Proteomes" id="UP001146019"/>
    </source>
</evidence>
<dbReference type="Proteomes" id="UP001146019">
    <property type="component" value="Unassembled WGS sequence"/>
</dbReference>
<reference evidence="2" key="1">
    <citation type="submission" date="2022-11" db="EMBL/GenBank/DDBJ databases">
        <title>Biodiversity and phylogenetic relationships of bacteria.</title>
        <authorList>
            <person name="Machado R.A.R."/>
            <person name="Bhat A."/>
            <person name="Loulou A."/>
            <person name="Kallel S."/>
        </authorList>
    </citation>
    <scope>NUCLEOTIDE SEQUENCE</scope>
    <source>
        <strain evidence="2">A-IN1</strain>
    </source>
</reference>
<dbReference type="Gene3D" id="2.60.40.1090">
    <property type="entry name" value="Fimbrial-type adhesion domain"/>
    <property type="match status" value="1"/>
</dbReference>
<keyword evidence="3" id="KW-1185">Reference proteome</keyword>
<dbReference type="GO" id="GO:0007155">
    <property type="term" value="P:cell adhesion"/>
    <property type="evidence" value="ECO:0007669"/>
    <property type="project" value="InterPro"/>
</dbReference>
<feature type="signal peptide" evidence="1">
    <location>
        <begin position="1"/>
        <end position="23"/>
    </location>
</feature>
<feature type="chain" id="PRO_5040918669" evidence="1">
    <location>
        <begin position="24"/>
        <end position="145"/>
    </location>
</feature>
<comment type="caution">
    <text evidence="2">The sequence shown here is derived from an EMBL/GenBank/DDBJ whole genome shotgun (WGS) entry which is preliminary data.</text>
</comment>
<accession>A0A9X3DQK8</accession>
<evidence type="ECO:0000256" key="1">
    <source>
        <dbReference type="SAM" id="SignalP"/>
    </source>
</evidence>
<dbReference type="EMBL" id="JAPKMY010000001">
    <property type="protein sequence ID" value="MCX5466370.1"/>
    <property type="molecule type" value="Genomic_DNA"/>
</dbReference>
<name>A0A9X3DQK8_9GAMM</name>
<dbReference type="GO" id="GO:0009289">
    <property type="term" value="C:pilus"/>
    <property type="evidence" value="ECO:0007669"/>
    <property type="project" value="InterPro"/>
</dbReference>
<protein>
    <submittedName>
        <fullName evidence="2">Type 1 fimbrial protein</fullName>
    </submittedName>
</protein>